<dbReference type="GO" id="GO:0009240">
    <property type="term" value="P:isopentenyl diphosphate biosynthetic process"/>
    <property type="evidence" value="ECO:0007669"/>
    <property type="project" value="TreeGrafter"/>
</dbReference>
<dbReference type="SUPFAM" id="SSF55811">
    <property type="entry name" value="Nudix"/>
    <property type="match status" value="1"/>
</dbReference>
<keyword evidence="8 15" id="KW-0812">Transmembrane</keyword>
<dbReference type="InterPro" id="IPR000086">
    <property type="entry name" value="NUDIX_hydrolase_dom"/>
</dbReference>
<dbReference type="InterPro" id="IPR015797">
    <property type="entry name" value="NUDIX_hydrolase-like_dom_sf"/>
</dbReference>
<evidence type="ECO:0000256" key="6">
    <source>
        <dbReference type="ARBA" id="ARBA00009289"/>
    </source>
</evidence>
<evidence type="ECO:0000256" key="10">
    <source>
        <dbReference type="ARBA" id="ARBA00022968"/>
    </source>
</evidence>
<feature type="domain" description="Nudix hydrolase" evidence="16">
    <location>
        <begin position="69"/>
        <end position="239"/>
    </location>
</feature>
<keyword evidence="18" id="KW-1185">Reference proteome</keyword>
<evidence type="ECO:0000256" key="9">
    <source>
        <dbReference type="ARBA" id="ARBA00022824"/>
    </source>
</evidence>
<evidence type="ECO:0000256" key="4">
    <source>
        <dbReference type="ARBA" id="ARBA00004826"/>
    </source>
</evidence>
<dbReference type="GO" id="GO:0004452">
    <property type="term" value="F:isopentenyl-diphosphate delta-isomerase activity"/>
    <property type="evidence" value="ECO:0007669"/>
    <property type="project" value="UniProtKB-EC"/>
</dbReference>
<keyword evidence="14" id="KW-0413">Isomerase</keyword>
<dbReference type="GO" id="GO:0006465">
    <property type="term" value="P:signal peptide processing"/>
    <property type="evidence" value="ECO:0007669"/>
    <property type="project" value="InterPro"/>
</dbReference>
<dbReference type="PROSITE" id="PS51462">
    <property type="entry name" value="NUDIX"/>
    <property type="match status" value="1"/>
</dbReference>
<keyword evidence="12 15" id="KW-0472">Membrane</keyword>
<evidence type="ECO:0000259" key="16">
    <source>
        <dbReference type="PROSITE" id="PS51462"/>
    </source>
</evidence>
<keyword evidence="11 15" id="KW-1133">Transmembrane helix</keyword>
<evidence type="ECO:0000256" key="3">
    <source>
        <dbReference type="ARBA" id="ARBA00004648"/>
    </source>
</evidence>
<comment type="subcellular location">
    <subcellularLocation>
        <location evidence="3">Endoplasmic reticulum membrane</location>
        <topology evidence="3">Single-pass type II membrane protein</topology>
    </subcellularLocation>
</comment>
<evidence type="ECO:0000256" key="5">
    <source>
        <dbReference type="ARBA" id="ARBA00007579"/>
    </source>
</evidence>
<evidence type="ECO:0000256" key="12">
    <source>
        <dbReference type="ARBA" id="ARBA00023136"/>
    </source>
</evidence>
<evidence type="ECO:0000256" key="7">
    <source>
        <dbReference type="ARBA" id="ARBA00012057"/>
    </source>
</evidence>
<dbReference type="Proteomes" id="UP000267096">
    <property type="component" value="Unassembled WGS sequence"/>
</dbReference>
<comment type="pathway">
    <text evidence="4">Isoprenoid biosynthesis; dimethylallyl diphosphate biosynthesis; dimethylallyl diphosphate from isopentenyl diphosphate: step 1/1.</text>
</comment>
<dbReference type="AlphaFoldDB" id="A0A0M3K677"/>
<dbReference type="Pfam" id="PF04573">
    <property type="entry name" value="SPC22"/>
    <property type="match status" value="1"/>
</dbReference>
<dbReference type="UniPathway" id="UPA00059">
    <property type="reaction ID" value="UER00104"/>
</dbReference>
<dbReference type="GO" id="GO:0050992">
    <property type="term" value="P:dimethylallyl diphosphate biosynthetic process"/>
    <property type="evidence" value="ECO:0007669"/>
    <property type="project" value="UniProtKB-UniPathway"/>
</dbReference>
<evidence type="ECO:0000313" key="19">
    <source>
        <dbReference type="WBParaSite" id="ASIM_0001646801-mRNA-1"/>
    </source>
</evidence>
<sequence>MIVLICSHVTKQSLCALSSVSSAHNQATQNHDVHDNQLKYMEENCIVVDTNDKPIRPITKRDGHFRDPVLHRAFSVFLFTKCSRMILQKRSVHKITFPSLWTNSCCSHPLWTVNEMAPDGDSSLGVCNAAKRKLKHELGIEDIDIASMNLVVGVVDNASKASNWLGSVMRRFIYKAMSDSEWGEYELDYVIVVPDFDMDKVNINTEEVEQIAVVDREKLKQMLASLRFGQMCMLKWCLGHQSTATNPEMHTIWSRANAIFAFMISALSAMAFCVFLTSFLQAGPVVPVQLSASNVRVKSVSDYSANGARSDVAMAYLSIDADLTPIFNWNVKQLFLYLVAEYSSPSNPVNQVVLWDKIVMRGDLSSLHEENSWPKYYFMDDGSNLLNHPNVTLVLRWNVLPNIGYLGLAQGNGQHIMKFPSTYYTGRF</sequence>
<keyword evidence="9" id="KW-0256">Endoplasmic reticulum</keyword>
<evidence type="ECO:0000256" key="11">
    <source>
        <dbReference type="ARBA" id="ARBA00022989"/>
    </source>
</evidence>
<reference evidence="17 18" key="2">
    <citation type="submission" date="2018-11" db="EMBL/GenBank/DDBJ databases">
        <authorList>
            <consortium name="Pathogen Informatics"/>
        </authorList>
    </citation>
    <scope>NUCLEOTIDE SEQUENCE [LARGE SCALE GENOMIC DNA]</scope>
</reference>
<reference evidence="19" key="1">
    <citation type="submission" date="2017-02" db="UniProtKB">
        <authorList>
            <consortium name="WormBaseParasite"/>
        </authorList>
    </citation>
    <scope>IDENTIFICATION</scope>
</reference>
<protein>
    <recommendedName>
        <fullName evidence="7">isopentenyl-diphosphate Delta-isomerase</fullName>
        <ecNumber evidence="7">5.3.3.2</ecNumber>
    </recommendedName>
</protein>
<dbReference type="PANTHER" id="PTHR10885">
    <property type="entry name" value="ISOPENTENYL-DIPHOSPHATE DELTA-ISOMERASE"/>
    <property type="match status" value="1"/>
</dbReference>
<dbReference type="NCBIfam" id="TIGR02150">
    <property type="entry name" value="IPP_isom_1"/>
    <property type="match status" value="1"/>
</dbReference>
<evidence type="ECO:0000256" key="2">
    <source>
        <dbReference type="ARBA" id="ARBA00003951"/>
    </source>
</evidence>
<dbReference type="InterPro" id="IPR007653">
    <property type="entry name" value="SPC3"/>
</dbReference>
<keyword evidence="13" id="KW-0414">Isoprene biosynthesis</keyword>
<dbReference type="InterPro" id="IPR011876">
    <property type="entry name" value="IsopentenylPP_isomerase_typ1"/>
</dbReference>
<evidence type="ECO:0000256" key="14">
    <source>
        <dbReference type="ARBA" id="ARBA00023235"/>
    </source>
</evidence>
<evidence type="ECO:0000313" key="17">
    <source>
        <dbReference type="EMBL" id="VDK56246.1"/>
    </source>
</evidence>
<comment type="similarity">
    <text evidence="5">Belongs to the IPP isomerase type 1 family.</text>
</comment>
<dbReference type="EMBL" id="UYRR01032625">
    <property type="protein sequence ID" value="VDK56246.1"/>
    <property type="molecule type" value="Genomic_DNA"/>
</dbReference>
<dbReference type="WBParaSite" id="ASIM_0001646801-mRNA-1">
    <property type="protein sequence ID" value="ASIM_0001646801-mRNA-1"/>
    <property type="gene ID" value="ASIM_0001646801"/>
</dbReference>
<evidence type="ECO:0000256" key="1">
    <source>
        <dbReference type="ARBA" id="ARBA00000374"/>
    </source>
</evidence>
<comment type="catalytic activity">
    <reaction evidence="1">
        <text>isopentenyl diphosphate = dimethylallyl diphosphate</text>
        <dbReference type="Rhea" id="RHEA:23284"/>
        <dbReference type="ChEBI" id="CHEBI:57623"/>
        <dbReference type="ChEBI" id="CHEBI:128769"/>
        <dbReference type="EC" id="5.3.3.2"/>
    </reaction>
</comment>
<comment type="function">
    <text evidence="2">Catalyzes the 1,3-allylic rearrangement of the homoallylic substrate isopentenyl (IPP) to its highly electrophilic allylic isomer, dimethylallyl diphosphate (DMAPP).</text>
</comment>
<accession>A0A0M3K677</accession>
<proteinExistence type="inferred from homology"/>
<organism evidence="19">
    <name type="scientific">Anisakis simplex</name>
    <name type="common">Herring worm</name>
    <dbReference type="NCBI Taxonomy" id="6269"/>
    <lineage>
        <taxon>Eukaryota</taxon>
        <taxon>Metazoa</taxon>
        <taxon>Ecdysozoa</taxon>
        <taxon>Nematoda</taxon>
        <taxon>Chromadorea</taxon>
        <taxon>Rhabditida</taxon>
        <taxon>Spirurina</taxon>
        <taxon>Ascaridomorpha</taxon>
        <taxon>Ascaridoidea</taxon>
        <taxon>Anisakidae</taxon>
        <taxon>Anisakis</taxon>
        <taxon>Anisakis simplex complex</taxon>
    </lineage>
</organism>
<name>A0A0M3K677_ANISI</name>
<evidence type="ECO:0000256" key="15">
    <source>
        <dbReference type="SAM" id="Phobius"/>
    </source>
</evidence>
<evidence type="ECO:0000313" key="18">
    <source>
        <dbReference type="Proteomes" id="UP000267096"/>
    </source>
</evidence>
<dbReference type="PANTHER" id="PTHR10885:SF0">
    <property type="entry name" value="ISOPENTENYL-DIPHOSPHATE DELTA-ISOMERASE"/>
    <property type="match status" value="1"/>
</dbReference>
<comment type="similarity">
    <text evidence="6">Belongs to the SPCS3 family.</text>
</comment>
<evidence type="ECO:0000256" key="8">
    <source>
        <dbReference type="ARBA" id="ARBA00022692"/>
    </source>
</evidence>
<dbReference type="GO" id="GO:0005787">
    <property type="term" value="C:signal peptidase complex"/>
    <property type="evidence" value="ECO:0007669"/>
    <property type="project" value="InterPro"/>
</dbReference>
<dbReference type="OrthoDB" id="10261524at2759"/>
<dbReference type="CDD" id="cd02885">
    <property type="entry name" value="NUDIX_IPP_Isomerase"/>
    <property type="match status" value="1"/>
</dbReference>
<feature type="transmembrane region" description="Helical" evidence="15">
    <location>
        <begin position="258"/>
        <end position="280"/>
    </location>
</feature>
<keyword evidence="10" id="KW-0735">Signal-anchor</keyword>
<dbReference type="Gene3D" id="3.90.79.10">
    <property type="entry name" value="Nucleoside Triphosphate Pyrophosphohydrolase"/>
    <property type="match status" value="1"/>
</dbReference>
<dbReference type="EC" id="5.3.3.2" evidence="7"/>
<gene>
    <name evidence="17" type="ORF">ASIM_LOCUS15875</name>
</gene>
<evidence type="ECO:0000256" key="13">
    <source>
        <dbReference type="ARBA" id="ARBA00023229"/>
    </source>
</evidence>